<evidence type="ECO:0000313" key="2">
    <source>
        <dbReference type="Proteomes" id="UP000189670"/>
    </source>
</evidence>
<accession>A0A1V1PCP6</accession>
<evidence type="ECO:0000313" key="1">
    <source>
        <dbReference type="EMBL" id="ETR72621.1"/>
    </source>
</evidence>
<dbReference type="Proteomes" id="UP000189670">
    <property type="component" value="Unassembled WGS sequence"/>
</dbReference>
<dbReference type="AlphaFoldDB" id="A0A1V1PCP6"/>
<comment type="caution">
    <text evidence="1">The sequence shown here is derived from an EMBL/GenBank/DDBJ whole genome shotgun (WGS) entry which is preliminary data.</text>
</comment>
<gene>
    <name evidence="1" type="ORF">OMM_07413</name>
</gene>
<sequence>MEPTYTDELVSITDTDITFFKYYFPTFKKKVVKIDNIENIVVLEPTLLNGKWRIHGTGNFKVWFPCDTNRPNRDRIFIATLKNQWIDIGFTVKNGDMVEKILSSKNLINKI</sequence>
<reference evidence="2" key="1">
    <citation type="submission" date="2012-11" db="EMBL/GenBank/DDBJ databases">
        <authorList>
            <person name="Lucero-Rivera Y.E."/>
            <person name="Tovar-Ramirez D."/>
        </authorList>
    </citation>
    <scope>NUCLEOTIDE SEQUENCE [LARGE SCALE GENOMIC DNA]</scope>
    <source>
        <strain evidence="2">Araruama</strain>
    </source>
</reference>
<proteinExistence type="predicted"/>
<name>A0A1V1PCP6_9BACT</name>
<protein>
    <submittedName>
        <fullName evidence="1">Uncharacterized protein</fullName>
    </submittedName>
</protein>
<dbReference type="EMBL" id="ATBP01000129">
    <property type="protein sequence ID" value="ETR72621.1"/>
    <property type="molecule type" value="Genomic_DNA"/>
</dbReference>
<organism evidence="1 2">
    <name type="scientific">Candidatus Magnetoglobus multicellularis str. Araruama</name>
    <dbReference type="NCBI Taxonomy" id="890399"/>
    <lineage>
        <taxon>Bacteria</taxon>
        <taxon>Pseudomonadati</taxon>
        <taxon>Thermodesulfobacteriota</taxon>
        <taxon>Desulfobacteria</taxon>
        <taxon>Desulfobacterales</taxon>
        <taxon>Desulfobacteraceae</taxon>
        <taxon>Candidatus Magnetoglobus</taxon>
    </lineage>
</organism>